<proteinExistence type="predicted"/>
<dbReference type="EMBL" id="KZ825388">
    <property type="protein sequence ID" value="RAH41443.1"/>
    <property type="molecule type" value="Genomic_DNA"/>
</dbReference>
<evidence type="ECO:0000313" key="2">
    <source>
        <dbReference type="Proteomes" id="UP000249057"/>
    </source>
</evidence>
<name>A0ACD1FWP4_9EURO</name>
<protein>
    <submittedName>
        <fullName evidence="1">Alpha/beta-hydrolase</fullName>
    </submittedName>
</protein>
<accession>A0ACD1FWP4</accession>
<keyword evidence="2" id="KW-1185">Reference proteome</keyword>
<organism evidence="1 2">
    <name type="scientific">Aspergillus brunneoviolaceus CBS 621.78</name>
    <dbReference type="NCBI Taxonomy" id="1450534"/>
    <lineage>
        <taxon>Eukaryota</taxon>
        <taxon>Fungi</taxon>
        <taxon>Dikarya</taxon>
        <taxon>Ascomycota</taxon>
        <taxon>Pezizomycotina</taxon>
        <taxon>Eurotiomycetes</taxon>
        <taxon>Eurotiomycetidae</taxon>
        <taxon>Eurotiales</taxon>
        <taxon>Aspergillaceae</taxon>
        <taxon>Aspergillus</taxon>
        <taxon>Aspergillus subgen. Circumdati</taxon>
    </lineage>
</organism>
<reference evidence="1" key="1">
    <citation type="submission" date="2018-02" db="EMBL/GenBank/DDBJ databases">
        <title>The genomes of Aspergillus section Nigri reveals drivers in fungal speciation.</title>
        <authorList>
            <consortium name="DOE Joint Genome Institute"/>
            <person name="Vesth T.C."/>
            <person name="Nybo J."/>
            <person name="Theobald S."/>
            <person name="Brandl J."/>
            <person name="Frisvad J.C."/>
            <person name="Nielsen K.F."/>
            <person name="Lyhne E.K."/>
            <person name="Kogle M.E."/>
            <person name="Kuo A."/>
            <person name="Riley R."/>
            <person name="Clum A."/>
            <person name="Nolan M."/>
            <person name="Lipzen A."/>
            <person name="Salamov A."/>
            <person name="Henrissat B."/>
            <person name="Wiebenga A."/>
            <person name="De vries R.P."/>
            <person name="Grigoriev I.V."/>
            <person name="Mortensen U.H."/>
            <person name="Andersen M.R."/>
            <person name="Baker S.E."/>
        </authorList>
    </citation>
    <scope>NUCLEOTIDE SEQUENCE</scope>
    <source>
        <strain evidence="1">CBS 621.78</strain>
    </source>
</reference>
<gene>
    <name evidence="1" type="ORF">BO95DRAFT_517964</name>
</gene>
<sequence>MSSSEPTGDPRTSDGGPGREPLVGSGGDKLSGLRSPPALLISKSSDGFFLPGTWYLVLGTWYSEQVDDRGDTTRQDWIYGYNGRQSTSAESRKWHTRERSKLNKSVLNIEQPQETNKEDTMPTVTVNNHEIYYADSHPDGAPANGSTFIFIHGLGSSQNYYFPILPYLETQHRCITLDTYGSARSTYTGQPVSIESIAADVVGVLDALKVAQAVVVGHSMGGLVVTLLGAQYADRVKAVVAIGPTHPSDKLASVMTQRSETVSNSGMEPMANTIPSGATGTRCSPLAKALIRELILGQNPKGYAALCQAIAKAPAIDYAAISAPFLLIAGEEDKSASLEGCQHIFDRVSSGSKKMEVLAQIGHWHCVEAPEEVSGLIREFAAAL</sequence>
<dbReference type="Proteomes" id="UP000249057">
    <property type="component" value="Unassembled WGS sequence"/>
</dbReference>
<evidence type="ECO:0000313" key="1">
    <source>
        <dbReference type="EMBL" id="RAH41443.1"/>
    </source>
</evidence>